<keyword evidence="3" id="KW-1185">Reference proteome</keyword>
<sequence length="287" mass="31167">MEYLDYQIDSTVLDPDSTEADEMTERIPVVFVHGLWLHATSWQDWAQCFADAGFDPIMPEWPGVPDTVSAARAVPERQAGVGIAEISAAYAEVVRGLPRPPVLIGHSMGGWVVQHLLGQGLGAAAVAISPGQIRGVKALSLTQGRAVLPVLGNPDNVKRAVSLSAKQFRFCFGNAVSPAESDALHAKWSMPSPARPLFQLAYANFIPNSPAAVDVRNDARGPLLLLSGKLDHTIPDVLTRAAVKRYRHTQAVTDYQRFDDRGHSLVVDSGWHTVADTALQWLRKVLP</sequence>
<dbReference type="eggNOG" id="COG2267">
    <property type="taxonomic scope" value="Bacteria"/>
</dbReference>
<feature type="domain" description="AB hydrolase-1" evidence="1">
    <location>
        <begin position="29"/>
        <end position="276"/>
    </location>
</feature>
<dbReference type="Proteomes" id="UP000006304">
    <property type="component" value="Chromosome"/>
</dbReference>
<dbReference type="InterPro" id="IPR050228">
    <property type="entry name" value="Carboxylesterase_BioH"/>
</dbReference>
<dbReference type="AlphaFoldDB" id="K0ERC2"/>
<dbReference type="InterPro" id="IPR029058">
    <property type="entry name" value="AB_hydrolase_fold"/>
</dbReference>
<dbReference type="Gene3D" id="3.40.50.1820">
    <property type="entry name" value="alpha/beta hydrolase"/>
    <property type="match status" value="1"/>
</dbReference>
<proteinExistence type="predicted"/>
<dbReference type="KEGG" id="nbr:O3I_021915"/>
<name>K0ERC2_NOCB7</name>
<evidence type="ECO:0000313" key="2">
    <source>
        <dbReference type="EMBL" id="AFU02338.1"/>
    </source>
</evidence>
<dbReference type="PANTHER" id="PTHR43194:SF2">
    <property type="entry name" value="PEROXISOMAL MEMBRANE PROTEIN LPX1"/>
    <property type="match status" value="1"/>
</dbReference>
<dbReference type="Pfam" id="PF12697">
    <property type="entry name" value="Abhydrolase_6"/>
    <property type="match status" value="1"/>
</dbReference>
<dbReference type="HOGENOM" id="CLU_051715_3_1_11"/>
<protein>
    <recommendedName>
        <fullName evidence="1">AB hydrolase-1 domain-containing protein</fullName>
    </recommendedName>
</protein>
<dbReference type="PANTHER" id="PTHR43194">
    <property type="entry name" value="HYDROLASE ALPHA/BETA FOLD FAMILY"/>
    <property type="match status" value="1"/>
</dbReference>
<dbReference type="STRING" id="1133849.O3I_021915"/>
<organism evidence="2 3">
    <name type="scientific">Nocardia brasiliensis (strain ATCC 700358 / HUJEG-1)</name>
    <dbReference type="NCBI Taxonomy" id="1133849"/>
    <lineage>
        <taxon>Bacteria</taxon>
        <taxon>Bacillati</taxon>
        <taxon>Actinomycetota</taxon>
        <taxon>Actinomycetes</taxon>
        <taxon>Mycobacteriales</taxon>
        <taxon>Nocardiaceae</taxon>
        <taxon>Nocardia</taxon>
    </lineage>
</organism>
<dbReference type="EMBL" id="CP003876">
    <property type="protein sequence ID" value="AFU02338.1"/>
    <property type="molecule type" value="Genomic_DNA"/>
</dbReference>
<gene>
    <name evidence="2" type="ORF">O3I_021915</name>
</gene>
<accession>K0ERC2</accession>
<evidence type="ECO:0000259" key="1">
    <source>
        <dbReference type="Pfam" id="PF12697"/>
    </source>
</evidence>
<dbReference type="SUPFAM" id="SSF53474">
    <property type="entry name" value="alpha/beta-Hydrolases"/>
    <property type="match status" value="1"/>
</dbReference>
<dbReference type="InterPro" id="IPR000073">
    <property type="entry name" value="AB_hydrolase_1"/>
</dbReference>
<evidence type="ECO:0000313" key="3">
    <source>
        <dbReference type="Proteomes" id="UP000006304"/>
    </source>
</evidence>
<dbReference type="GO" id="GO:0003824">
    <property type="term" value="F:catalytic activity"/>
    <property type="evidence" value="ECO:0007669"/>
    <property type="project" value="UniProtKB-ARBA"/>
</dbReference>
<reference evidence="2 3" key="1">
    <citation type="journal article" date="2012" name="J. Bacteriol.">
        <title>Complete genome sequence of Nocardia brasiliensis HUJEG-1.</title>
        <authorList>
            <person name="Vera-Cabrera L."/>
            <person name="Ortiz-Lopez R."/>
            <person name="Elizondo-Gonzalez R."/>
            <person name="Perez-Maya A.A."/>
            <person name="Ocampo-Candiani J."/>
        </authorList>
    </citation>
    <scope>NUCLEOTIDE SEQUENCE [LARGE SCALE GENOMIC DNA]</scope>
    <source>
        <strain evidence="3">ATCC 700358</strain>
    </source>
</reference>